<organism evidence="1 2">
    <name type="scientific">Rhodoferax lithotrophicus</name>
    <dbReference type="NCBI Taxonomy" id="2798804"/>
    <lineage>
        <taxon>Bacteria</taxon>
        <taxon>Pseudomonadati</taxon>
        <taxon>Pseudomonadota</taxon>
        <taxon>Betaproteobacteria</taxon>
        <taxon>Burkholderiales</taxon>
        <taxon>Comamonadaceae</taxon>
        <taxon>Rhodoferax</taxon>
    </lineage>
</organism>
<sequence length="110" mass="11935">MALGALPKIKNLLALGVDLKSAIQHGVSSNSYWQMSRTPEINQAISNAERCGSNSACALLDSTKRPRLRRGCGLQGWLKEQGLLSVKDLWCKAQGYTGKKRKTSSSVPTC</sequence>
<reference evidence="1 2" key="1">
    <citation type="journal article" date="2021" name="Microbiol. Spectr.">
        <title>A Single Bacterium Capable of Oxidation and Reduction of Iron at Circumneutral pH.</title>
        <authorList>
            <person name="Kato S."/>
            <person name="Ohkuma M."/>
        </authorList>
    </citation>
    <scope>NUCLEOTIDE SEQUENCE [LARGE SCALE GENOMIC DNA]</scope>
    <source>
        <strain evidence="1 2">MIZ03</strain>
    </source>
</reference>
<keyword evidence="2" id="KW-1185">Reference proteome</keyword>
<dbReference type="EMBL" id="AP024238">
    <property type="protein sequence ID" value="BCO25712.1"/>
    <property type="molecule type" value="Genomic_DNA"/>
</dbReference>
<proteinExistence type="predicted"/>
<evidence type="ECO:0000313" key="2">
    <source>
        <dbReference type="Proteomes" id="UP000824366"/>
    </source>
</evidence>
<dbReference type="Proteomes" id="UP000824366">
    <property type="component" value="Chromosome"/>
</dbReference>
<name>A0ABN6D143_9BURK</name>
<gene>
    <name evidence="1" type="ORF">MIZ03_0591</name>
</gene>
<evidence type="ECO:0000313" key="1">
    <source>
        <dbReference type="EMBL" id="BCO25712.1"/>
    </source>
</evidence>
<accession>A0ABN6D143</accession>
<protein>
    <submittedName>
        <fullName evidence="1">Uncharacterized protein</fullName>
    </submittedName>
</protein>